<feature type="active site" description="Tele-AMP-histidine intermediate" evidence="1">
    <location>
        <position position="94"/>
    </location>
</feature>
<accession>A0A399RQW5</accession>
<reference evidence="6" key="1">
    <citation type="submission" date="2018-08" db="EMBL/GenBank/DDBJ databases">
        <title>Mucilaginibacter sp. MYSH2.</title>
        <authorList>
            <person name="Seo T."/>
        </authorList>
    </citation>
    <scope>NUCLEOTIDE SEQUENCE [LARGE SCALE GENOMIC DNA]</scope>
    <source>
        <strain evidence="6">KIRAN</strain>
    </source>
</reference>
<evidence type="ECO:0000256" key="2">
    <source>
        <dbReference type="PIRSR" id="PIRSR601310-3"/>
    </source>
</evidence>
<keyword evidence="6" id="KW-1185">Reference proteome</keyword>
<sequence length="132" mass="14910">MEASIFTKIVNGEIPAYKIAEDDRFLAFLDVFPTTKGHTLVIPKQQVDYIFDLDDDLYMGLMAFAKKVAPAIEKSIPCKRIGVAVVGIEVPHAHVHLIPLNSMQDMNFANKQKFSKEEFEEIAAKIREAYHS</sequence>
<dbReference type="PANTHER" id="PTHR46648:SF1">
    <property type="entry name" value="ADENOSINE 5'-MONOPHOSPHORAMIDASE HNT1"/>
    <property type="match status" value="1"/>
</dbReference>
<dbReference type="RefSeq" id="WP_119433090.1">
    <property type="nucleotide sequence ID" value="NZ_QWGE01000005.1"/>
</dbReference>
<feature type="short sequence motif" description="Histidine triad motif" evidence="2 3">
    <location>
        <begin position="92"/>
        <end position="96"/>
    </location>
</feature>
<dbReference type="PANTHER" id="PTHR46648">
    <property type="entry name" value="HIT FAMILY PROTEIN 1"/>
    <property type="match status" value="1"/>
</dbReference>
<dbReference type="OrthoDB" id="9784774at2"/>
<dbReference type="AlphaFoldDB" id="A0A399RQW5"/>
<dbReference type="PROSITE" id="PS51084">
    <property type="entry name" value="HIT_2"/>
    <property type="match status" value="1"/>
</dbReference>
<dbReference type="Pfam" id="PF01230">
    <property type="entry name" value="HIT"/>
    <property type="match status" value="1"/>
</dbReference>
<dbReference type="GO" id="GO:0003824">
    <property type="term" value="F:catalytic activity"/>
    <property type="evidence" value="ECO:0007669"/>
    <property type="project" value="InterPro"/>
</dbReference>
<evidence type="ECO:0000313" key="5">
    <source>
        <dbReference type="EMBL" id="RIJ34230.1"/>
    </source>
</evidence>
<name>A0A399RQW5_9BACT</name>
<dbReference type="Gene3D" id="3.30.428.10">
    <property type="entry name" value="HIT-like"/>
    <property type="match status" value="1"/>
</dbReference>
<evidence type="ECO:0000259" key="4">
    <source>
        <dbReference type="PROSITE" id="PS51084"/>
    </source>
</evidence>
<organism evidence="5 6">
    <name type="scientific">Pontibacter oryzae</name>
    <dbReference type="NCBI Taxonomy" id="2304593"/>
    <lineage>
        <taxon>Bacteria</taxon>
        <taxon>Pseudomonadati</taxon>
        <taxon>Bacteroidota</taxon>
        <taxon>Cytophagia</taxon>
        <taxon>Cytophagales</taxon>
        <taxon>Hymenobacteraceae</taxon>
        <taxon>Pontibacter</taxon>
    </lineage>
</organism>
<dbReference type="GO" id="GO:0009117">
    <property type="term" value="P:nucleotide metabolic process"/>
    <property type="evidence" value="ECO:0007669"/>
    <property type="project" value="TreeGrafter"/>
</dbReference>
<dbReference type="EMBL" id="QWGE01000005">
    <property type="protein sequence ID" value="RIJ34230.1"/>
    <property type="molecule type" value="Genomic_DNA"/>
</dbReference>
<evidence type="ECO:0000256" key="3">
    <source>
        <dbReference type="PROSITE-ProRule" id="PRU00464"/>
    </source>
</evidence>
<dbReference type="InterPro" id="IPR036265">
    <property type="entry name" value="HIT-like_sf"/>
</dbReference>
<dbReference type="SUPFAM" id="SSF54197">
    <property type="entry name" value="HIT-like"/>
    <property type="match status" value="1"/>
</dbReference>
<dbReference type="InterPro" id="IPR011146">
    <property type="entry name" value="HIT-like"/>
</dbReference>
<gene>
    <name evidence="5" type="ORF">D1627_14980</name>
</gene>
<dbReference type="InterPro" id="IPR001310">
    <property type="entry name" value="Histidine_triad_HIT"/>
</dbReference>
<proteinExistence type="predicted"/>
<dbReference type="Proteomes" id="UP000266005">
    <property type="component" value="Unassembled WGS sequence"/>
</dbReference>
<evidence type="ECO:0000313" key="6">
    <source>
        <dbReference type="Proteomes" id="UP000266005"/>
    </source>
</evidence>
<feature type="domain" description="HIT" evidence="4">
    <location>
        <begin position="5"/>
        <end position="108"/>
    </location>
</feature>
<dbReference type="PRINTS" id="PR00332">
    <property type="entry name" value="HISTRIAD"/>
</dbReference>
<comment type="caution">
    <text evidence="5">The sequence shown here is derived from an EMBL/GenBank/DDBJ whole genome shotgun (WGS) entry which is preliminary data.</text>
</comment>
<protein>
    <submittedName>
        <fullName evidence="5">HIT family protein</fullName>
    </submittedName>
</protein>
<evidence type="ECO:0000256" key="1">
    <source>
        <dbReference type="PIRSR" id="PIRSR601310-1"/>
    </source>
</evidence>